<reference evidence="1 2" key="1">
    <citation type="journal article" date="2015" name="Genome Announc.">
        <title>Complete Genome Sequence of the Type Strain Corynebacterium testudinoris DSM 44614, Recovered from Necrotic Lesions in the Mouth of a Tortoise.</title>
        <authorList>
            <person name="Ruckert C."/>
            <person name="Kriete M."/>
            <person name="Jaenicke S."/>
            <person name="Winkler A."/>
            <person name="Tauch A."/>
        </authorList>
    </citation>
    <scope>NUCLEOTIDE SEQUENCE [LARGE SCALE GENOMIC DNA]</scope>
    <source>
        <strain evidence="1 2">DSM 44614</strain>
    </source>
</reference>
<dbReference type="EMBL" id="CP011545">
    <property type="protein sequence ID" value="AKK08154.1"/>
    <property type="molecule type" value="Genomic_DNA"/>
</dbReference>
<organism evidence="1 2">
    <name type="scientific">Corynebacterium testudinoris</name>
    <dbReference type="NCBI Taxonomy" id="136857"/>
    <lineage>
        <taxon>Bacteria</taxon>
        <taxon>Bacillati</taxon>
        <taxon>Actinomycetota</taxon>
        <taxon>Actinomycetes</taxon>
        <taxon>Mycobacteriales</taxon>
        <taxon>Corynebacteriaceae</taxon>
        <taxon>Corynebacterium</taxon>
    </lineage>
</organism>
<dbReference type="Proteomes" id="UP000035540">
    <property type="component" value="Chromosome"/>
</dbReference>
<gene>
    <name evidence="1" type="ORF">CTEST_03520</name>
</gene>
<evidence type="ECO:0000313" key="2">
    <source>
        <dbReference type="Proteomes" id="UP000035540"/>
    </source>
</evidence>
<dbReference type="InterPro" id="IPR043132">
    <property type="entry name" value="BCAT-like_C"/>
</dbReference>
<dbReference type="InterPro" id="IPR036038">
    <property type="entry name" value="Aminotransferase-like"/>
</dbReference>
<keyword evidence="2" id="KW-1185">Reference proteome</keyword>
<accession>A0A0G3H449</accession>
<sequence>MYATTFLMRDGRVANLDAHLRRLRTETTFHPSAEEEVLATLRSAGPGVFRPHIEVVGSTVSVDLRPAVMPNDDVVVDAEGIRDERRRPTRKGPDFGWQVHQLQRVRNQGADAGLLVDDRGNIISGIFSSVLYLSGGTAHVSAHPRAAQSITLDATLAMLIDAGVDVVEHPQGLPMHQLRTKETWLMSSLEGVRNVTGWMEYGSTLPPQITGLPRGGAPTHREINERMWASASSV</sequence>
<dbReference type="PATRIC" id="fig|136857.5.peg.694"/>
<dbReference type="OrthoDB" id="4401126at2"/>
<dbReference type="SUPFAM" id="SSF56752">
    <property type="entry name" value="D-aminoacid aminotransferase-like PLP-dependent enzymes"/>
    <property type="match status" value="1"/>
</dbReference>
<reference evidence="2" key="2">
    <citation type="submission" date="2015-05" db="EMBL/GenBank/DDBJ databases">
        <title>Complete genome sequence of Corynebacterium testudinoris DSM 44614, recovered from necrotic lesions in the mouth of a tortoise.</title>
        <authorList>
            <person name="Ruckert C."/>
            <person name="Albersmeier A."/>
            <person name="Winkler A."/>
            <person name="Tauch A."/>
        </authorList>
    </citation>
    <scope>NUCLEOTIDE SEQUENCE [LARGE SCALE GENOMIC DNA]</scope>
    <source>
        <strain evidence="2">DSM 44614</strain>
    </source>
</reference>
<keyword evidence="1" id="KW-0456">Lyase</keyword>
<dbReference type="Gene3D" id="3.20.10.10">
    <property type="entry name" value="D-amino Acid Aminotransferase, subunit A, domain 2"/>
    <property type="match status" value="1"/>
</dbReference>
<dbReference type="GO" id="GO:0016829">
    <property type="term" value="F:lyase activity"/>
    <property type="evidence" value="ECO:0007669"/>
    <property type="project" value="UniProtKB-KW"/>
</dbReference>
<dbReference type="STRING" id="136857.CTEST_03520"/>
<dbReference type="InterPro" id="IPR001544">
    <property type="entry name" value="Aminotrans_IV"/>
</dbReference>
<name>A0A0G3H449_9CORY</name>
<dbReference type="Pfam" id="PF01063">
    <property type="entry name" value="Aminotran_4"/>
    <property type="match status" value="1"/>
</dbReference>
<dbReference type="GO" id="GO:0008483">
    <property type="term" value="F:transaminase activity"/>
    <property type="evidence" value="ECO:0007669"/>
    <property type="project" value="UniProtKB-KW"/>
</dbReference>
<protein>
    <submittedName>
        <fullName evidence="1">Branched-chain amino acid aminotransferase/4-amino-4-deoxychorismate lyase</fullName>
    </submittedName>
</protein>
<evidence type="ECO:0000313" key="1">
    <source>
        <dbReference type="EMBL" id="AKK08154.1"/>
    </source>
</evidence>
<dbReference type="RefSeq" id="WP_052844286.1">
    <property type="nucleotide sequence ID" value="NZ_CP011545.1"/>
</dbReference>
<dbReference type="AlphaFoldDB" id="A0A0G3H449"/>
<keyword evidence="1" id="KW-0808">Transferase</keyword>
<keyword evidence="1" id="KW-0032">Aminotransferase</keyword>
<proteinExistence type="predicted"/>
<dbReference type="KEGG" id="cted:CTEST_03520"/>